<dbReference type="Proteomes" id="UP000443843">
    <property type="component" value="Unassembled WGS sequence"/>
</dbReference>
<dbReference type="InterPro" id="IPR001753">
    <property type="entry name" value="Enoyl-CoA_hydra/iso"/>
</dbReference>
<sequence>MPSDCLSLTTRGGGIHVIRMMQPERRNALSDPMRAALRDALRAAHADNQVRSIVLTGSGGCFCAGGDIKGMGQPVPVALERLEVLHDIIRLIAQGPKPVVASVDGAAYGGGLSLAICCDSVVAARDARFCASFGRVGLVPDMGCMWSLPRRIGIARAQRLMQTGREIRGPEAVEIGLADVLAEGDLLDAALAEAAALVPSAPLPAAHLRPTIARHHGNLDAVLAEEREAQAALFATRDHDEARRAFLEKREPMFNGT</sequence>
<evidence type="ECO:0000313" key="2">
    <source>
        <dbReference type="EMBL" id="MWB78748.1"/>
    </source>
</evidence>
<dbReference type="InterPro" id="IPR014748">
    <property type="entry name" value="Enoyl-CoA_hydra_C"/>
</dbReference>
<reference evidence="2 3" key="1">
    <citation type="submission" date="2019-11" db="EMBL/GenBank/DDBJ databases">
        <title>Pseudooceanicola pacifica sp. nov., isolated from deep-sea sediment of the Pacific Ocean.</title>
        <authorList>
            <person name="Lyu L."/>
        </authorList>
    </citation>
    <scope>NUCLEOTIDE SEQUENCE [LARGE SCALE GENOMIC DNA]</scope>
    <source>
        <strain evidence="2 3">216_PA32_1</strain>
    </source>
</reference>
<dbReference type="RefSeq" id="WP_160382963.1">
    <property type="nucleotide sequence ID" value="NZ_WNXQ01000006.1"/>
</dbReference>
<dbReference type="AlphaFoldDB" id="A0A844WCK1"/>
<dbReference type="Gene3D" id="3.90.226.10">
    <property type="entry name" value="2-enoyl-CoA Hydratase, Chain A, domain 1"/>
    <property type="match status" value="1"/>
</dbReference>
<dbReference type="CDD" id="cd06558">
    <property type="entry name" value="crotonase-like"/>
    <property type="match status" value="1"/>
</dbReference>
<dbReference type="Gene3D" id="1.10.12.10">
    <property type="entry name" value="Lyase 2-enoyl-coa Hydratase, Chain A, domain 2"/>
    <property type="match status" value="1"/>
</dbReference>
<proteinExistence type="inferred from homology"/>
<protein>
    <submittedName>
        <fullName evidence="2">Enoyl-CoA hydratase/isomerase family protein</fullName>
    </submittedName>
</protein>
<dbReference type="GO" id="GO:0016853">
    <property type="term" value="F:isomerase activity"/>
    <property type="evidence" value="ECO:0007669"/>
    <property type="project" value="UniProtKB-KW"/>
</dbReference>
<comment type="caution">
    <text evidence="2">The sequence shown here is derived from an EMBL/GenBank/DDBJ whole genome shotgun (WGS) entry which is preliminary data.</text>
</comment>
<accession>A0A844WCK1</accession>
<evidence type="ECO:0000313" key="3">
    <source>
        <dbReference type="Proteomes" id="UP000443843"/>
    </source>
</evidence>
<dbReference type="SUPFAM" id="SSF52096">
    <property type="entry name" value="ClpP/crotonase"/>
    <property type="match status" value="1"/>
</dbReference>
<keyword evidence="3" id="KW-1185">Reference proteome</keyword>
<organism evidence="2 3">
    <name type="scientific">Pseudooceanicola pacificus</name>
    <dbReference type="NCBI Taxonomy" id="2676438"/>
    <lineage>
        <taxon>Bacteria</taxon>
        <taxon>Pseudomonadati</taxon>
        <taxon>Pseudomonadota</taxon>
        <taxon>Alphaproteobacteria</taxon>
        <taxon>Rhodobacterales</taxon>
        <taxon>Paracoccaceae</taxon>
        <taxon>Pseudooceanicola</taxon>
    </lineage>
</organism>
<dbReference type="PANTHER" id="PTHR43459:SF1">
    <property type="entry name" value="EG:BACN32G11.4 PROTEIN"/>
    <property type="match status" value="1"/>
</dbReference>
<evidence type="ECO:0000256" key="1">
    <source>
        <dbReference type="ARBA" id="ARBA00005254"/>
    </source>
</evidence>
<dbReference type="PANTHER" id="PTHR43459">
    <property type="entry name" value="ENOYL-COA HYDRATASE"/>
    <property type="match status" value="1"/>
</dbReference>
<comment type="similarity">
    <text evidence="1">Belongs to the enoyl-CoA hydratase/isomerase family.</text>
</comment>
<dbReference type="EMBL" id="WNXQ01000006">
    <property type="protein sequence ID" value="MWB78748.1"/>
    <property type="molecule type" value="Genomic_DNA"/>
</dbReference>
<gene>
    <name evidence="2" type="ORF">GLS40_11975</name>
</gene>
<dbReference type="InterPro" id="IPR029045">
    <property type="entry name" value="ClpP/crotonase-like_dom_sf"/>
</dbReference>
<name>A0A844WCK1_9RHOB</name>
<dbReference type="Pfam" id="PF00378">
    <property type="entry name" value="ECH_1"/>
    <property type="match status" value="1"/>
</dbReference>
<keyword evidence="2" id="KW-0413">Isomerase</keyword>